<comment type="caution">
    <text evidence="2">The sequence shown here is derived from an EMBL/GenBank/DDBJ whole genome shotgun (WGS) entry which is preliminary data.</text>
</comment>
<accession>A0A841GGM5</accession>
<feature type="domain" description="RNA polymerase sigma-70 region 2" evidence="1">
    <location>
        <begin position="3"/>
        <end position="74"/>
    </location>
</feature>
<dbReference type="RefSeq" id="WP_184619460.1">
    <property type="nucleotide sequence ID" value="NZ_JACHEX010000003.1"/>
</dbReference>
<evidence type="ECO:0000313" key="2">
    <source>
        <dbReference type="EMBL" id="MBB6062826.1"/>
    </source>
</evidence>
<dbReference type="GO" id="GO:0003700">
    <property type="term" value="F:DNA-binding transcription factor activity"/>
    <property type="evidence" value="ECO:0007669"/>
    <property type="project" value="InterPro"/>
</dbReference>
<dbReference type="InterPro" id="IPR013325">
    <property type="entry name" value="RNA_pol_sigma_r2"/>
</dbReference>
<dbReference type="Proteomes" id="UP000555828">
    <property type="component" value="Unassembled WGS sequence"/>
</dbReference>
<dbReference type="AlphaFoldDB" id="A0A841GGM5"/>
<reference evidence="2 3" key="1">
    <citation type="submission" date="2020-08" db="EMBL/GenBank/DDBJ databases">
        <title>Genomic Encyclopedia of Type Strains, Phase IV (KMG-IV): sequencing the most valuable type-strain genomes for metagenomic binning, comparative biology and taxonomic classification.</title>
        <authorList>
            <person name="Goeker M."/>
        </authorList>
    </citation>
    <scope>NUCLEOTIDE SEQUENCE [LARGE SCALE GENOMIC DNA]</scope>
    <source>
        <strain evidence="2 3">DSM 13481</strain>
    </source>
</reference>
<evidence type="ECO:0000259" key="1">
    <source>
        <dbReference type="Pfam" id="PF04542"/>
    </source>
</evidence>
<proteinExistence type="predicted"/>
<keyword evidence="3" id="KW-1185">Reference proteome</keyword>
<dbReference type="EMBL" id="JACHEX010000003">
    <property type="protein sequence ID" value="MBB6062826.1"/>
    <property type="molecule type" value="Genomic_DNA"/>
</dbReference>
<dbReference type="GO" id="GO:0006352">
    <property type="term" value="P:DNA-templated transcription initiation"/>
    <property type="evidence" value="ECO:0007669"/>
    <property type="project" value="InterPro"/>
</dbReference>
<name>A0A841GGM5_9BACT</name>
<gene>
    <name evidence="2" type="ORF">HNP65_001278</name>
</gene>
<organism evidence="2 3">
    <name type="scientific">Thermosipho japonicus</name>
    <dbReference type="NCBI Taxonomy" id="90323"/>
    <lineage>
        <taxon>Bacteria</taxon>
        <taxon>Thermotogati</taxon>
        <taxon>Thermotogota</taxon>
        <taxon>Thermotogae</taxon>
        <taxon>Thermotogales</taxon>
        <taxon>Fervidobacteriaceae</taxon>
        <taxon>Thermosipho</taxon>
    </lineage>
</organism>
<dbReference type="Pfam" id="PF04542">
    <property type="entry name" value="Sigma70_r2"/>
    <property type="match status" value="1"/>
</dbReference>
<dbReference type="InterPro" id="IPR007627">
    <property type="entry name" value="RNA_pol_sigma70_r2"/>
</dbReference>
<dbReference type="SUPFAM" id="SSF88946">
    <property type="entry name" value="Sigma2 domain of RNA polymerase sigma factors"/>
    <property type="match status" value="1"/>
</dbReference>
<evidence type="ECO:0000313" key="3">
    <source>
        <dbReference type="Proteomes" id="UP000555828"/>
    </source>
</evidence>
<protein>
    <recommendedName>
        <fullName evidence="1">RNA polymerase sigma-70 region 2 domain-containing protein</fullName>
    </recommendedName>
</protein>
<sequence>MDIYKTYKDDVKNIAGRYYKAYKYKILSFEDLEQTIWYILMCALSKFDGRGEQRNFVLLFIKQKLISILKNNRRPPYCTDTPFTCLYFDYLSADDENTKYYREMHGEYE</sequence>